<reference evidence="9 10" key="1">
    <citation type="submission" date="2018-08" db="EMBL/GenBank/DDBJ databases">
        <title>A genome reference for cultivated species of the human gut microbiota.</title>
        <authorList>
            <person name="Zou Y."/>
            <person name="Xue W."/>
            <person name="Luo G."/>
        </authorList>
    </citation>
    <scope>NUCLEOTIDE SEQUENCE [LARGE SCALE GENOMIC DNA]</scope>
    <source>
        <strain evidence="9 10">AF16-14</strain>
    </source>
</reference>
<evidence type="ECO:0000259" key="8">
    <source>
        <dbReference type="Pfam" id="PF14322"/>
    </source>
</evidence>
<evidence type="ECO:0000256" key="4">
    <source>
        <dbReference type="ARBA" id="ARBA00023136"/>
    </source>
</evidence>
<dbReference type="InterPro" id="IPR033985">
    <property type="entry name" value="SusD-like_N"/>
</dbReference>
<feature type="signal peptide" evidence="6">
    <location>
        <begin position="1"/>
        <end position="17"/>
    </location>
</feature>
<evidence type="ECO:0000313" key="9">
    <source>
        <dbReference type="EMBL" id="RGU56075.1"/>
    </source>
</evidence>
<dbReference type="RefSeq" id="WP_022160505.1">
    <property type="nucleotide sequence ID" value="NZ_JADMUD010000008.1"/>
</dbReference>
<accession>A0A412TQF6</accession>
<comment type="caution">
    <text evidence="9">The sequence shown here is derived from an EMBL/GenBank/DDBJ whole genome shotgun (WGS) entry which is preliminary data.</text>
</comment>
<evidence type="ECO:0000313" key="10">
    <source>
        <dbReference type="Proteomes" id="UP000284243"/>
    </source>
</evidence>
<protein>
    <submittedName>
        <fullName evidence="9">RagB/SusD family nutrient uptake outer membrane protein</fullName>
    </submittedName>
</protein>
<dbReference type="EMBL" id="QRYC01000012">
    <property type="protein sequence ID" value="RGU56075.1"/>
    <property type="molecule type" value="Genomic_DNA"/>
</dbReference>
<keyword evidence="3 6" id="KW-0732">Signal</keyword>
<evidence type="ECO:0000256" key="3">
    <source>
        <dbReference type="ARBA" id="ARBA00022729"/>
    </source>
</evidence>
<evidence type="ECO:0000256" key="6">
    <source>
        <dbReference type="SAM" id="SignalP"/>
    </source>
</evidence>
<dbReference type="InterPro" id="IPR011990">
    <property type="entry name" value="TPR-like_helical_dom_sf"/>
</dbReference>
<evidence type="ECO:0000259" key="7">
    <source>
        <dbReference type="Pfam" id="PF07980"/>
    </source>
</evidence>
<keyword evidence="5" id="KW-0998">Cell outer membrane</keyword>
<evidence type="ECO:0000256" key="1">
    <source>
        <dbReference type="ARBA" id="ARBA00004442"/>
    </source>
</evidence>
<feature type="domain" description="RagB/SusD" evidence="7">
    <location>
        <begin position="373"/>
        <end position="468"/>
    </location>
</feature>
<proteinExistence type="inferred from homology"/>
<gene>
    <name evidence="9" type="ORF">DWW57_09950</name>
</gene>
<dbReference type="Pfam" id="PF14322">
    <property type="entry name" value="SusD-like_3"/>
    <property type="match status" value="1"/>
</dbReference>
<dbReference type="InterPro" id="IPR012944">
    <property type="entry name" value="SusD_RagB_dom"/>
</dbReference>
<feature type="chain" id="PRO_5019410235" evidence="6">
    <location>
        <begin position="18"/>
        <end position="506"/>
    </location>
</feature>
<sequence length="506" mass="58780">MKKVIMALCLIWSLAFVSCENWLDVKPKAEIKWDVFFETEQGFKDALLGCYCTLSERSLYGGEMTCLFLDALAQQYYYTNTSSYNSVFMYQYNSSQVTGFIDNIWSKMYNVLANVNSIIEAVEEHGDVMTPTVRSLVKAEAYSLRAYLYLDLVRLFTWGNLADRSDRAEKLAGVAIPYAKVYDKYIVPQETLENILQYLHEDLDTAIELFLNYSPESKQGKRPEDYTEIPAEDTFFDSKLIVYRMNLRAALATRMRLNMWEGNYAAANKDVQTLKDNYQLTWIAESDLLKAKKEQDLAFSKEMLFGLEGFKRYESVIEPLFRRYIGNEINKNPQLLSLLNTRANEIYERDKGLSVADWRCIYWWEKSEETYAFEKFYEEEGMVYSNNIPLLRTPEIYYAEAECLLREGGAGNVRKAVEVLNEVRKNRGLSASPLAESLSSDEVWEELIKEWRKEFVGDGQLFFFYKRIGSESIPYTSVEGNDELYVLPLPEKEVDFGGRTDLIERD</sequence>
<comment type="subcellular location">
    <subcellularLocation>
        <location evidence="1">Cell outer membrane</location>
    </subcellularLocation>
</comment>
<dbReference type="GO" id="GO:0009279">
    <property type="term" value="C:cell outer membrane"/>
    <property type="evidence" value="ECO:0007669"/>
    <property type="project" value="UniProtKB-SubCell"/>
</dbReference>
<name>A0A412TQF6_9BACT</name>
<dbReference type="Proteomes" id="UP000284243">
    <property type="component" value="Unassembled WGS sequence"/>
</dbReference>
<dbReference type="AlphaFoldDB" id="A0A412TQF6"/>
<dbReference type="Pfam" id="PF07980">
    <property type="entry name" value="SusD_RagB"/>
    <property type="match status" value="1"/>
</dbReference>
<evidence type="ECO:0000256" key="5">
    <source>
        <dbReference type="ARBA" id="ARBA00023237"/>
    </source>
</evidence>
<dbReference type="PROSITE" id="PS51257">
    <property type="entry name" value="PROKAR_LIPOPROTEIN"/>
    <property type="match status" value="1"/>
</dbReference>
<feature type="domain" description="SusD-like N-terminal" evidence="8">
    <location>
        <begin position="22"/>
        <end position="212"/>
    </location>
</feature>
<evidence type="ECO:0000256" key="2">
    <source>
        <dbReference type="ARBA" id="ARBA00006275"/>
    </source>
</evidence>
<dbReference type="SUPFAM" id="SSF48452">
    <property type="entry name" value="TPR-like"/>
    <property type="match status" value="1"/>
</dbReference>
<organism evidence="9 10">
    <name type="scientific">Odoribacter splanchnicus</name>
    <dbReference type="NCBI Taxonomy" id="28118"/>
    <lineage>
        <taxon>Bacteria</taxon>
        <taxon>Pseudomonadati</taxon>
        <taxon>Bacteroidota</taxon>
        <taxon>Bacteroidia</taxon>
        <taxon>Bacteroidales</taxon>
        <taxon>Odoribacteraceae</taxon>
        <taxon>Odoribacter</taxon>
    </lineage>
</organism>
<keyword evidence="4" id="KW-0472">Membrane</keyword>
<comment type="similarity">
    <text evidence="2">Belongs to the SusD family.</text>
</comment>
<dbReference type="Gene3D" id="1.25.40.390">
    <property type="match status" value="1"/>
</dbReference>